<evidence type="ECO:0000313" key="3">
    <source>
        <dbReference type="EMBL" id="KDQ06527.1"/>
    </source>
</evidence>
<feature type="compositionally biased region" description="Basic residues" evidence="1">
    <location>
        <begin position="56"/>
        <end position="68"/>
    </location>
</feature>
<proteinExistence type="predicted"/>
<organism evidence="3 4">
    <name type="scientific">Botryobasidium botryosum (strain FD-172 SS1)</name>
    <dbReference type="NCBI Taxonomy" id="930990"/>
    <lineage>
        <taxon>Eukaryota</taxon>
        <taxon>Fungi</taxon>
        <taxon>Dikarya</taxon>
        <taxon>Basidiomycota</taxon>
        <taxon>Agaricomycotina</taxon>
        <taxon>Agaricomycetes</taxon>
        <taxon>Cantharellales</taxon>
        <taxon>Botryobasidiaceae</taxon>
        <taxon>Botryobasidium</taxon>
    </lineage>
</organism>
<evidence type="ECO:0000313" key="4">
    <source>
        <dbReference type="Proteomes" id="UP000027195"/>
    </source>
</evidence>
<dbReference type="Pfam" id="PF14529">
    <property type="entry name" value="Exo_endo_phos_2"/>
    <property type="match status" value="1"/>
</dbReference>
<feature type="region of interest" description="Disordered" evidence="1">
    <location>
        <begin position="344"/>
        <end position="374"/>
    </location>
</feature>
<keyword evidence="4" id="KW-1185">Reference proteome</keyword>
<dbReference type="STRING" id="930990.A0A067M3R6"/>
<dbReference type="CDD" id="cd01650">
    <property type="entry name" value="RT_nLTR_like"/>
    <property type="match status" value="1"/>
</dbReference>
<dbReference type="SUPFAM" id="SSF56219">
    <property type="entry name" value="DNase I-like"/>
    <property type="match status" value="1"/>
</dbReference>
<dbReference type="InterPro" id="IPR036691">
    <property type="entry name" value="Endo/exonu/phosph_ase_sf"/>
</dbReference>
<evidence type="ECO:0000256" key="1">
    <source>
        <dbReference type="SAM" id="MobiDB-lite"/>
    </source>
</evidence>
<feature type="region of interest" description="Disordered" evidence="1">
    <location>
        <begin position="389"/>
        <end position="421"/>
    </location>
</feature>
<dbReference type="InterPro" id="IPR043502">
    <property type="entry name" value="DNA/RNA_pol_sf"/>
</dbReference>
<dbReference type="Pfam" id="PF00078">
    <property type="entry name" value="RVT_1"/>
    <property type="match status" value="1"/>
</dbReference>
<dbReference type="SUPFAM" id="SSF56672">
    <property type="entry name" value="DNA/RNA polymerases"/>
    <property type="match status" value="1"/>
</dbReference>
<accession>A0A067M3R6</accession>
<dbReference type="Gene3D" id="3.60.10.10">
    <property type="entry name" value="Endonuclease/exonuclease/phosphatase"/>
    <property type="match status" value="1"/>
</dbReference>
<dbReference type="PROSITE" id="PS50878">
    <property type="entry name" value="RT_POL"/>
    <property type="match status" value="1"/>
</dbReference>
<dbReference type="OrthoDB" id="3230070at2759"/>
<feature type="region of interest" description="Disordered" evidence="1">
    <location>
        <begin position="39"/>
        <end position="77"/>
    </location>
</feature>
<dbReference type="Proteomes" id="UP000027195">
    <property type="component" value="Unassembled WGS sequence"/>
</dbReference>
<gene>
    <name evidence="3" type="ORF">BOTBODRAFT_181521</name>
</gene>
<dbReference type="GO" id="GO:0003824">
    <property type="term" value="F:catalytic activity"/>
    <property type="evidence" value="ECO:0007669"/>
    <property type="project" value="InterPro"/>
</dbReference>
<dbReference type="PANTHER" id="PTHR33481">
    <property type="entry name" value="REVERSE TRANSCRIPTASE"/>
    <property type="match status" value="1"/>
</dbReference>
<dbReference type="InterPro" id="IPR000477">
    <property type="entry name" value="RT_dom"/>
</dbReference>
<name>A0A067M3R6_BOTB1</name>
<sequence>MAPHSFRSHSFIPSPFLFPFRFPSISAYAELIGAAESRIAPDAQHPRRSPAAPPLPRHHRHLRHRSHRSPSPTLPRRLHSRRALLRSARIADPLPNQLSSPPVHAPRAPPIATHHVTGEPTYVALDGHPFFCPILCDSCTRPGFRYIVDENCPCARCTTFATAPVATPTDIIAQRRRRLGPIDNISYNDLQHLSEGDLFERLYPVHHASQENLPELAALARVNYEDALPTDPDNAASWLAFRRSIRRLNYDIDVQHQPRPDPHGGYGHFDFHSEGALPNIVALTAAASAYMIAEYHPRSEDIPEAAVDSILEIFHYSITRSRILDELIDDPDFMSLLAARAPQLLPAPNAPPRPRSRAGQAGPPPLPPRPVQWRPGMAKPAITYALASAAAVGKPQPPPKKVSPLLTRKTNRNRSNPDEATFKPLDRVSIRQQGAAVVERHNTICQASGHEARIVAVTWSRAGNLILSPAAGISLETLRTESLDALRAIYGVSFRALRTGEVFGAVVRDVTLCYGTQGDQYTVDELVAQIVDEPLNAVDPTTLADNHRLLQSAEKLAHNPDQIVVSLLVNFVTRETRDRFLLGINGSHKIQMRGSRYTTSTFKPPSTRVVQCIKCWQLGHWISTCPTVGKVCGICASTQHSKEEHYCEVCHKYGAPCQHKARLCANCKGDHPAYTMKCTKRGCATSMIPHRLVLGQANIAHSQDAANVLLSTSLDFHVLFVQEPPWFPTVSGQFVSTSHPSWVTIYPLSPVPNDESSRPRVLTYVNHNLTDPAYFRSRPDIMNSLDAQVVDIHIGPTKVRAYNTYWEGKSHQKMIDKFDALDLHDLPSLFLGDFNACHRSWAAHPRNHRNAAGTLVRSWIDLNLLRILNPHRAPTFFDRRRGIRPTCIDLVLANPLLRDICNPQVSIGKVTPFADHARITTELHFASATIPEPLLPQFSRHLQKDVFEATLAVGLVTHRVALATTNHDLDQVASTLMTVLAQAAKASSPKPHKGRKKKTWWNKTLSKLSRSVDRAWHVLTHTQLRDPSHPDLEELERSHAYLQRKLQYAIRDSKRLFFGKKLEAVTETTVWDYAHWGTGRRKLPSPPLKHPLTGEPVSDPNEKAKLFHKAFFSRDDIALAPYPSWIPQLPTQPNKQYTLPELRRQVFGPSTSKAPGPSGLGFGILRLAWAQTCHLQLHLANACKATATHPRPLKATVTPVIQKPGKASYDVPKSYRPIALLESISKTHEGMAAAHMQYYILKDNLSPDQLACLQGRSTVDASANLMHIITKLREIPPDAGAYRRTHRRKIALVKFDIKGFFNSIPRARLIEHLHRKGIPKDLVQWIAAYLDGMRTTFRVDGIVSDEFDIEEGIPQGSPLSPALAIIFTSDIKPFVRRYLSKIKGISHAHLEELLMYVDDGLFVLWTGNKWERIAELIPHLLAALNAWANSFGISIDPGKTEVMWLFPDGRSPPPDLPGLNVVEVMRWLGVDYDQKLTFNAHVANILKKANNNMAPLFVIKRLSGGVSAAAALRFYLGAIRPILTYSAPTWWTDKAAHGNKLNSYQYRLLNRCLGTFRNTRTWVTLAMAGVPPLNAHLNMVVMLYVSRIPYYFSSHPTRKIVLSILDEPPASPPTILERAAAFINTHGLPTPTIIHPGTPTHHPRSWIADDIRNPPKFARDGYVIPLLEAVALTGTPVLFVGIDHRNAHLKIFPRFMPPDSPYTSAVYTIQLPEHTIGERAHAAALALIDAMANMPAHLLMTDIALVIANRALVDSLVHPNRRTVYHSHLHELASRRILDSQRTFHIFVINKWHVLHPPKKAFYFRPPTYVPASFQDHCQSRRVTTRKVKQLLAQSFAEDLEEHIPQDHIFRTFGLIREATDTTYPTFIALQRPASQTAALARLASGHTFVGSYYKSRNIPETEYSCPCGVDVQDIPHVFLDCPITAPFKHLLLDDDGDLDTSILFTDKLDALIEWLKATNAFTKRFGLVTIGTPPPQGSGSLPSPPVLSVVD</sequence>
<dbReference type="InParanoid" id="A0A067M3R6"/>
<dbReference type="InterPro" id="IPR005135">
    <property type="entry name" value="Endo/exonuclease/phosphatase"/>
</dbReference>
<feature type="domain" description="Reverse transcriptase" evidence="2">
    <location>
        <begin position="1182"/>
        <end position="1472"/>
    </location>
</feature>
<evidence type="ECO:0000259" key="2">
    <source>
        <dbReference type="PROSITE" id="PS50878"/>
    </source>
</evidence>
<reference evidence="4" key="1">
    <citation type="journal article" date="2014" name="Proc. Natl. Acad. Sci. U.S.A.">
        <title>Extensive sampling of basidiomycete genomes demonstrates inadequacy of the white-rot/brown-rot paradigm for wood decay fungi.</title>
        <authorList>
            <person name="Riley R."/>
            <person name="Salamov A.A."/>
            <person name="Brown D.W."/>
            <person name="Nagy L.G."/>
            <person name="Floudas D."/>
            <person name="Held B.W."/>
            <person name="Levasseur A."/>
            <person name="Lombard V."/>
            <person name="Morin E."/>
            <person name="Otillar R."/>
            <person name="Lindquist E.A."/>
            <person name="Sun H."/>
            <person name="LaButti K.M."/>
            <person name="Schmutz J."/>
            <person name="Jabbour D."/>
            <person name="Luo H."/>
            <person name="Baker S.E."/>
            <person name="Pisabarro A.G."/>
            <person name="Walton J.D."/>
            <person name="Blanchette R.A."/>
            <person name="Henrissat B."/>
            <person name="Martin F."/>
            <person name="Cullen D."/>
            <person name="Hibbett D.S."/>
            <person name="Grigoriev I.V."/>
        </authorList>
    </citation>
    <scope>NUCLEOTIDE SEQUENCE [LARGE SCALE GENOMIC DNA]</scope>
    <source>
        <strain evidence="4">FD-172 SS1</strain>
    </source>
</reference>
<dbReference type="EMBL" id="KL198133">
    <property type="protein sequence ID" value="KDQ06527.1"/>
    <property type="molecule type" value="Genomic_DNA"/>
</dbReference>
<dbReference type="PANTHER" id="PTHR33481:SF1">
    <property type="entry name" value="ENDONUCLEASE_EXONUCLEASE_PHOSPHATASE DOMAIN-CONTAINING PROTEIN-RELATED"/>
    <property type="match status" value="1"/>
</dbReference>
<protein>
    <recommendedName>
        <fullName evidence="2">Reverse transcriptase domain-containing protein</fullName>
    </recommendedName>
</protein>
<dbReference type="HOGENOM" id="CLU_234052_0_0_1"/>